<sequence>MRISPFPKLFVGLYRLFDSFSFGYELNDDSSYISPVSNYTYKKLVNFFLSRSYSSDSLSEPDSVRD</sequence>
<keyword evidence="2" id="KW-1185">Reference proteome</keyword>
<evidence type="ECO:0000313" key="2">
    <source>
        <dbReference type="Proteomes" id="UP000003741"/>
    </source>
</evidence>
<evidence type="ECO:0000313" key="1">
    <source>
        <dbReference type="EMBL" id="EIY37136.1"/>
    </source>
</evidence>
<protein>
    <submittedName>
        <fullName evidence="1">Uncharacterized protein</fullName>
    </submittedName>
</protein>
<organism evidence="1 2">
    <name type="scientific">Bacteroides cellulosilyticus CL02T12C19</name>
    <dbReference type="NCBI Taxonomy" id="997874"/>
    <lineage>
        <taxon>Bacteria</taxon>
        <taxon>Pseudomonadati</taxon>
        <taxon>Bacteroidota</taxon>
        <taxon>Bacteroidia</taxon>
        <taxon>Bacteroidales</taxon>
        <taxon>Bacteroidaceae</taxon>
        <taxon>Bacteroides</taxon>
    </lineage>
</organism>
<comment type="caution">
    <text evidence="1">The sequence shown here is derived from an EMBL/GenBank/DDBJ whole genome shotgun (WGS) entry which is preliminary data.</text>
</comment>
<dbReference type="EMBL" id="AGXG01000015">
    <property type="protein sequence ID" value="EIY37136.1"/>
    <property type="molecule type" value="Genomic_DNA"/>
</dbReference>
<gene>
    <name evidence="1" type="ORF">HMPREF1062_00817</name>
</gene>
<reference evidence="1 2" key="1">
    <citation type="submission" date="2012-02" db="EMBL/GenBank/DDBJ databases">
        <title>The Genome Sequence of Bacteroides cellulosilyticus CL02T12C19.</title>
        <authorList>
            <consortium name="The Broad Institute Genome Sequencing Platform"/>
            <person name="Earl A."/>
            <person name="Ward D."/>
            <person name="Feldgarden M."/>
            <person name="Gevers D."/>
            <person name="Zitomersky N.L."/>
            <person name="Coyne M.J."/>
            <person name="Comstock L.E."/>
            <person name="Young S.K."/>
            <person name="Zeng Q."/>
            <person name="Gargeya S."/>
            <person name="Fitzgerald M."/>
            <person name="Haas B."/>
            <person name="Abouelleil A."/>
            <person name="Alvarado L."/>
            <person name="Arachchi H.M."/>
            <person name="Berlin A."/>
            <person name="Chapman S.B."/>
            <person name="Gearin G."/>
            <person name="Goldberg J."/>
            <person name="Griggs A."/>
            <person name="Gujja S."/>
            <person name="Hansen M."/>
            <person name="Heiman D."/>
            <person name="Howarth C."/>
            <person name="Larimer J."/>
            <person name="Lui A."/>
            <person name="MacDonald P.J.P."/>
            <person name="McCowen C."/>
            <person name="Montmayeur A."/>
            <person name="Murphy C."/>
            <person name="Neiman D."/>
            <person name="Pearson M."/>
            <person name="Priest M."/>
            <person name="Roberts A."/>
            <person name="Saif S."/>
            <person name="Shea T."/>
            <person name="Sisk P."/>
            <person name="Stolte C."/>
            <person name="Sykes S."/>
            <person name="Wortman J."/>
            <person name="Nusbaum C."/>
            <person name="Birren B."/>
        </authorList>
    </citation>
    <scope>NUCLEOTIDE SEQUENCE [LARGE SCALE GENOMIC DNA]</scope>
    <source>
        <strain evidence="1 2">CL02T12C19</strain>
    </source>
</reference>
<dbReference type="Proteomes" id="UP000003741">
    <property type="component" value="Unassembled WGS sequence"/>
</dbReference>
<proteinExistence type="predicted"/>
<dbReference type="AlphaFoldDB" id="I9R460"/>
<dbReference type="HOGENOM" id="CLU_2821987_0_0_10"/>
<accession>I9R460</accession>
<name>I9R460_9BACE</name>